<dbReference type="RefSeq" id="WP_178931998.1">
    <property type="nucleotide sequence ID" value="NZ_JACBAZ010000002.1"/>
</dbReference>
<feature type="transmembrane region" description="Helical" evidence="12">
    <location>
        <begin position="26"/>
        <end position="50"/>
    </location>
</feature>
<dbReference type="InterPro" id="IPR036257">
    <property type="entry name" value="Cyt_c_oxidase_su2_TM_sf"/>
</dbReference>
<keyword evidence="4" id="KW-0813">Transport</keyword>
<evidence type="ECO:0000256" key="2">
    <source>
        <dbReference type="ARBA" id="ARBA00007866"/>
    </source>
</evidence>
<dbReference type="EMBL" id="JACBAZ010000002">
    <property type="protein sequence ID" value="NWK55485.1"/>
    <property type="molecule type" value="Genomic_DNA"/>
</dbReference>
<feature type="transmembrane region" description="Helical" evidence="12">
    <location>
        <begin position="70"/>
        <end position="91"/>
    </location>
</feature>
<keyword evidence="7" id="KW-1278">Translocase</keyword>
<protein>
    <recommendedName>
        <fullName evidence="3">cytochrome-c oxidase</fullName>
        <ecNumber evidence="3">7.1.1.9</ecNumber>
    </recommendedName>
</protein>
<dbReference type="PROSITE" id="PS50857">
    <property type="entry name" value="COX2_CUA"/>
    <property type="match status" value="1"/>
</dbReference>
<keyword evidence="10" id="KW-0186">Copper</keyword>
<dbReference type="Gene3D" id="2.60.40.420">
    <property type="entry name" value="Cupredoxins - blue copper proteins"/>
    <property type="match status" value="1"/>
</dbReference>
<keyword evidence="15" id="KW-1185">Reference proteome</keyword>
<evidence type="ECO:0000256" key="7">
    <source>
        <dbReference type="ARBA" id="ARBA00022967"/>
    </source>
</evidence>
<dbReference type="SUPFAM" id="SSF49503">
    <property type="entry name" value="Cupredoxins"/>
    <property type="match status" value="1"/>
</dbReference>
<dbReference type="InterPro" id="IPR001505">
    <property type="entry name" value="Copper_CuA"/>
</dbReference>
<evidence type="ECO:0000256" key="8">
    <source>
        <dbReference type="ARBA" id="ARBA00022982"/>
    </source>
</evidence>
<evidence type="ECO:0000313" key="14">
    <source>
        <dbReference type="EMBL" id="NWK55485.1"/>
    </source>
</evidence>
<evidence type="ECO:0000259" key="13">
    <source>
        <dbReference type="PROSITE" id="PS50857"/>
    </source>
</evidence>
<dbReference type="PRINTS" id="PR01166">
    <property type="entry name" value="CYCOXIDASEII"/>
</dbReference>
<evidence type="ECO:0000256" key="6">
    <source>
        <dbReference type="ARBA" id="ARBA00022723"/>
    </source>
</evidence>
<dbReference type="Proteomes" id="UP000557872">
    <property type="component" value="Unassembled WGS sequence"/>
</dbReference>
<dbReference type="Gene3D" id="1.10.287.90">
    <property type="match status" value="1"/>
</dbReference>
<evidence type="ECO:0000256" key="10">
    <source>
        <dbReference type="ARBA" id="ARBA00023008"/>
    </source>
</evidence>
<evidence type="ECO:0000256" key="9">
    <source>
        <dbReference type="ARBA" id="ARBA00022989"/>
    </source>
</evidence>
<dbReference type="GO" id="GO:0004129">
    <property type="term" value="F:cytochrome-c oxidase activity"/>
    <property type="evidence" value="ECO:0007669"/>
    <property type="project" value="UniProtKB-EC"/>
</dbReference>
<comment type="caution">
    <text evidence="14">The sequence shown here is derived from an EMBL/GenBank/DDBJ whole genome shotgun (WGS) entry which is preliminary data.</text>
</comment>
<dbReference type="EC" id="7.1.1.9" evidence="3"/>
<name>A0A851GJZ2_9BACT</name>
<evidence type="ECO:0000256" key="5">
    <source>
        <dbReference type="ARBA" id="ARBA00022692"/>
    </source>
</evidence>
<comment type="subcellular location">
    <subcellularLocation>
        <location evidence="1">Membrane</location>
        <topology evidence="1">Multi-pass membrane protein</topology>
    </subcellularLocation>
</comment>
<keyword evidence="5 12" id="KW-0812">Transmembrane</keyword>
<keyword evidence="6" id="KW-0479">Metal-binding</keyword>
<dbReference type="Pfam" id="PF00116">
    <property type="entry name" value="COX2"/>
    <property type="match status" value="1"/>
</dbReference>
<dbReference type="PANTHER" id="PTHR22888">
    <property type="entry name" value="CYTOCHROME C OXIDASE, SUBUNIT II"/>
    <property type="match status" value="1"/>
</dbReference>
<evidence type="ECO:0000256" key="1">
    <source>
        <dbReference type="ARBA" id="ARBA00004141"/>
    </source>
</evidence>
<dbReference type="InterPro" id="IPR045187">
    <property type="entry name" value="CcO_II"/>
</dbReference>
<dbReference type="GO" id="GO:0005507">
    <property type="term" value="F:copper ion binding"/>
    <property type="evidence" value="ECO:0007669"/>
    <property type="project" value="InterPro"/>
</dbReference>
<organism evidence="14 15">
    <name type="scientific">Oceaniferula marina</name>
    <dbReference type="NCBI Taxonomy" id="2748318"/>
    <lineage>
        <taxon>Bacteria</taxon>
        <taxon>Pseudomonadati</taxon>
        <taxon>Verrucomicrobiota</taxon>
        <taxon>Verrucomicrobiia</taxon>
        <taxon>Verrucomicrobiales</taxon>
        <taxon>Verrucomicrobiaceae</taxon>
        <taxon>Oceaniferula</taxon>
    </lineage>
</organism>
<proteinExistence type="inferred from homology"/>
<keyword evidence="9 12" id="KW-1133">Transmembrane helix</keyword>
<comment type="similarity">
    <text evidence="2">Belongs to the cytochrome c oxidase subunit 2 family.</text>
</comment>
<accession>A0A851GJZ2</accession>
<keyword evidence="11 12" id="KW-0472">Membrane</keyword>
<dbReference type="GO" id="GO:0042773">
    <property type="term" value="P:ATP synthesis coupled electron transport"/>
    <property type="evidence" value="ECO:0007669"/>
    <property type="project" value="TreeGrafter"/>
</dbReference>
<gene>
    <name evidence="14" type="ORF">HW115_07670</name>
</gene>
<dbReference type="SUPFAM" id="SSF81464">
    <property type="entry name" value="Cytochrome c oxidase subunit II-like, transmembrane region"/>
    <property type="match status" value="1"/>
</dbReference>
<dbReference type="GO" id="GO:0016020">
    <property type="term" value="C:membrane"/>
    <property type="evidence" value="ECO:0007669"/>
    <property type="project" value="UniProtKB-SubCell"/>
</dbReference>
<reference evidence="14 15" key="1">
    <citation type="submission" date="2020-07" db="EMBL/GenBank/DDBJ databases">
        <title>Roseicoccus Jingziensis gen. nov., sp. nov., isolated from coastal seawater.</title>
        <authorList>
            <person name="Feng X."/>
        </authorList>
    </citation>
    <scope>NUCLEOTIDE SEQUENCE [LARGE SCALE GENOMIC DNA]</scope>
    <source>
        <strain evidence="14 15">N1E253</strain>
    </source>
</reference>
<evidence type="ECO:0000256" key="4">
    <source>
        <dbReference type="ARBA" id="ARBA00022448"/>
    </source>
</evidence>
<dbReference type="InterPro" id="IPR002429">
    <property type="entry name" value="CcO_II-like_C"/>
</dbReference>
<dbReference type="PROSITE" id="PS00078">
    <property type="entry name" value="COX2"/>
    <property type="match status" value="1"/>
</dbReference>
<evidence type="ECO:0000256" key="12">
    <source>
        <dbReference type="SAM" id="Phobius"/>
    </source>
</evidence>
<keyword evidence="8" id="KW-0249">Electron transport</keyword>
<dbReference type="InterPro" id="IPR008972">
    <property type="entry name" value="Cupredoxin"/>
</dbReference>
<feature type="domain" description="Cytochrome oxidase subunit II copper A binding" evidence="13">
    <location>
        <begin position="105"/>
        <end position="246"/>
    </location>
</feature>
<evidence type="ECO:0000256" key="11">
    <source>
        <dbReference type="ARBA" id="ARBA00023136"/>
    </source>
</evidence>
<sequence>MSILELFGLPENYSQHGEQVDQMNSVIHWLMLVLFVGWTIFFFVTLFKFWHKRNPKPSYSGVKNHVSTHLEIGVVIVEAVFLLGFAFPLWAERTDTFERVVANDPEAPRVRVIGQQYSWIYHYPGNDGVFGRTDNALISADNAVGIDPDDVNGHDDFISTTALKLPAGRNCILQLTSKDVIHNFAIVPLRIQQDCIPGKEIPMWFNPVKEMETSVICAQLCGEAHANMKGSLEVINAAEYAKWATSRSEEELAKKKAMALN</sequence>
<evidence type="ECO:0000256" key="3">
    <source>
        <dbReference type="ARBA" id="ARBA00012949"/>
    </source>
</evidence>
<dbReference type="AlphaFoldDB" id="A0A851GJZ2"/>
<dbReference type="PANTHER" id="PTHR22888:SF9">
    <property type="entry name" value="CYTOCHROME C OXIDASE SUBUNIT 2"/>
    <property type="match status" value="1"/>
</dbReference>
<evidence type="ECO:0000313" key="15">
    <source>
        <dbReference type="Proteomes" id="UP000557872"/>
    </source>
</evidence>